<protein>
    <recommendedName>
        <fullName evidence="1">Transposase IS204/IS1001/IS1096/IS1165 DDE domain-containing protein</fullName>
    </recommendedName>
</protein>
<dbReference type="InterPro" id="IPR002560">
    <property type="entry name" value="Transposase_DDE"/>
</dbReference>
<evidence type="ECO:0000313" key="2">
    <source>
        <dbReference type="EMBL" id="PPT73280.1"/>
    </source>
</evidence>
<feature type="domain" description="Transposase IS204/IS1001/IS1096/IS1165 DDE" evidence="1">
    <location>
        <begin position="17"/>
        <end position="118"/>
    </location>
</feature>
<dbReference type="EMBL" id="MIGX01000315">
    <property type="protein sequence ID" value="PPT73280.1"/>
    <property type="molecule type" value="Genomic_DNA"/>
</dbReference>
<gene>
    <name evidence="2" type="ORF">XthCFBP4691_20525</name>
</gene>
<accession>A0A2S6YYT5</accession>
<dbReference type="Proteomes" id="UP000239898">
    <property type="component" value="Unassembled WGS sequence"/>
</dbReference>
<evidence type="ECO:0000313" key="3">
    <source>
        <dbReference type="Proteomes" id="UP000239898"/>
    </source>
</evidence>
<keyword evidence="3" id="KW-1185">Reference proteome</keyword>
<comment type="caution">
    <text evidence="2">The sequence shown here is derived from an EMBL/GenBank/DDBJ whole genome shotgun (WGS) entry which is preliminary data.</text>
</comment>
<name>A0A2S6YYT5_9XANT</name>
<feature type="non-terminal residue" evidence="2">
    <location>
        <position position="119"/>
    </location>
</feature>
<reference evidence="2 3" key="1">
    <citation type="submission" date="2016-08" db="EMBL/GenBank/DDBJ databases">
        <title>Evolution of the type three secretion system and type three effector repertoires in Xanthomonas.</title>
        <authorList>
            <person name="Merda D."/>
            <person name="Briand M."/>
            <person name="Bosis E."/>
            <person name="Rousseau C."/>
            <person name="Portier P."/>
            <person name="Jacques M.-A."/>
            <person name="Fischer-Le Saux M."/>
        </authorList>
    </citation>
    <scope>NUCLEOTIDE SEQUENCE [LARGE SCALE GENOMIC DNA]</scope>
    <source>
        <strain evidence="2 3">CFBP 4691</strain>
    </source>
</reference>
<organism evidence="2 3">
    <name type="scientific">Xanthomonas theicola</name>
    <dbReference type="NCBI Taxonomy" id="56464"/>
    <lineage>
        <taxon>Bacteria</taxon>
        <taxon>Pseudomonadati</taxon>
        <taxon>Pseudomonadota</taxon>
        <taxon>Gammaproteobacteria</taxon>
        <taxon>Lysobacterales</taxon>
        <taxon>Lysobacteraceae</taxon>
        <taxon>Xanthomonas</taxon>
    </lineage>
</organism>
<proteinExistence type="predicted"/>
<dbReference type="AlphaFoldDB" id="A0A2S6YYT5"/>
<evidence type="ECO:0000259" key="1">
    <source>
        <dbReference type="Pfam" id="PF01610"/>
    </source>
</evidence>
<dbReference type="Pfam" id="PF01610">
    <property type="entry name" value="DDE_Tnp_ISL3"/>
    <property type="match status" value="1"/>
</dbReference>
<sequence length="119" mass="13630">MHGDLDRAGGALGRAGLDALLAANRALLAVYLLKDDLKQRWRCRSQAWARKIWKSWKPRVLRSGLEPLKVFVGRLEPYLLGILAHCRWPLGTHLVEGVHNKIKVIKRIAYGHRDDHSFF</sequence>